<sequence length="113" mass="12117">MRNIHDTTSAVVVDDGTVEVQQWLDDVLAAARLGSPGDWPHSHPTVPRARVTLTEVVKAIEACFMVDGGPWSVNLLGLPPLPGEPFPALAGTHHPAKGSAYHNMLHSLLGDFH</sequence>
<reference evidence="1 2" key="1">
    <citation type="submission" date="2019-02" db="EMBL/GenBank/DDBJ databases">
        <title>Draft genome sequences of novel Actinobacteria.</title>
        <authorList>
            <person name="Sahin N."/>
            <person name="Ay H."/>
            <person name="Saygin H."/>
        </authorList>
    </citation>
    <scope>NUCLEOTIDE SEQUENCE [LARGE SCALE GENOMIC DNA]</scope>
    <source>
        <strain evidence="1 2">JCM 30529</strain>
    </source>
</reference>
<protein>
    <submittedName>
        <fullName evidence="1">Uncharacterized protein</fullName>
    </submittedName>
</protein>
<name>A0ABY2DEV3_9ACTN</name>
<dbReference type="Proteomes" id="UP000295626">
    <property type="component" value="Unassembled WGS sequence"/>
</dbReference>
<proteinExistence type="predicted"/>
<comment type="caution">
    <text evidence="1">The sequence shown here is derived from an EMBL/GenBank/DDBJ whole genome shotgun (WGS) entry which is preliminary data.</text>
</comment>
<gene>
    <name evidence="1" type="ORF">E1091_13885</name>
</gene>
<evidence type="ECO:0000313" key="2">
    <source>
        <dbReference type="Proteomes" id="UP000295626"/>
    </source>
</evidence>
<organism evidence="1 2">
    <name type="scientific">Micromonospora fluostatini</name>
    <dbReference type="NCBI Taxonomy" id="1629071"/>
    <lineage>
        <taxon>Bacteria</taxon>
        <taxon>Bacillati</taxon>
        <taxon>Actinomycetota</taxon>
        <taxon>Actinomycetes</taxon>
        <taxon>Micromonosporales</taxon>
        <taxon>Micromonosporaceae</taxon>
        <taxon>Micromonospora</taxon>
    </lineage>
</organism>
<evidence type="ECO:0000313" key="1">
    <source>
        <dbReference type="EMBL" id="TDB91075.1"/>
    </source>
</evidence>
<accession>A0ABY2DEV3</accession>
<dbReference type="EMBL" id="SMKE01000534">
    <property type="protein sequence ID" value="TDB91075.1"/>
    <property type="molecule type" value="Genomic_DNA"/>
</dbReference>
<keyword evidence="2" id="KW-1185">Reference proteome</keyword>